<keyword evidence="3 4" id="KW-0408">Iron</keyword>
<evidence type="ECO:0000256" key="2">
    <source>
        <dbReference type="ARBA" id="ARBA00022723"/>
    </source>
</evidence>
<keyword evidence="1 4" id="KW-0349">Heme</keyword>
<dbReference type="GO" id="GO:0046872">
    <property type="term" value="F:metal ion binding"/>
    <property type="evidence" value="ECO:0007669"/>
    <property type="project" value="UniProtKB-KW"/>
</dbReference>
<feature type="domain" description="Cytochrome c" evidence="6">
    <location>
        <begin position="46"/>
        <end position="125"/>
    </location>
</feature>
<protein>
    <submittedName>
        <fullName evidence="7">C-type cytochrome</fullName>
    </submittedName>
</protein>
<dbReference type="RefSeq" id="WP_193687574.1">
    <property type="nucleotide sequence ID" value="NZ_CP062941.1"/>
</dbReference>
<organism evidence="7 8">
    <name type="scientific">Massilia litorea</name>
    <dbReference type="NCBI Taxonomy" id="2769491"/>
    <lineage>
        <taxon>Bacteria</taxon>
        <taxon>Pseudomonadati</taxon>
        <taxon>Pseudomonadota</taxon>
        <taxon>Betaproteobacteria</taxon>
        <taxon>Burkholderiales</taxon>
        <taxon>Oxalobacteraceae</taxon>
        <taxon>Telluria group</taxon>
        <taxon>Massilia</taxon>
    </lineage>
</organism>
<dbReference type="Gene3D" id="1.10.760.10">
    <property type="entry name" value="Cytochrome c-like domain"/>
    <property type="match status" value="1"/>
</dbReference>
<dbReference type="AlphaFoldDB" id="A0A7L9U900"/>
<dbReference type="Pfam" id="PF13442">
    <property type="entry name" value="Cytochrome_CBB3"/>
    <property type="match status" value="1"/>
</dbReference>
<feature type="signal peptide" evidence="5">
    <location>
        <begin position="1"/>
        <end position="30"/>
    </location>
</feature>
<dbReference type="InterPro" id="IPR009056">
    <property type="entry name" value="Cyt_c-like_dom"/>
</dbReference>
<keyword evidence="2 4" id="KW-0479">Metal-binding</keyword>
<evidence type="ECO:0000256" key="3">
    <source>
        <dbReference type="ARBA" id="ARBA00023004"/>
    </source>
</evidence>
<evidence type="ECO:0000256" key="4">
    <source>
        <dbReference type="PROSITE-ProRule" id="PRU00433"/>
    </source>
</evidence>
<dbReference type="Proteomes" id="UP000593875">
    <property type="component" value="Chromosome"/>
</dbReference>
<keyword evidence="8" id="KW-1185">Reference proteome</keyword>
<dbReference type="EMBL" id="CP062941">
    <property type="protein sequence ID" value="QOL50586.1"/>
    <property type="molecule type" value="Genomic_DNA"/>
</dbReference>
<evidence type="ECO:0000313" key="7">
    <source>
        <dbReference type="EMBL" id="QOL50586.1"/>
    </source>
</evidence>
<dbReference type="PROSITE" id="PS51007">
    <property type="entry name" value="CYTC"/>
    <property type="match status" value="1"/>
</dbReference>
<proteinExistence type="predicted"/>
<reference evidence="7 8" key="1">
    <citation type="submission" date="2020-10" db="EMBL/GenBank/DDBJ databases">
        <title>Genome sequencing of Massilia sp. LPB0304.</title>
        <authorList>
            <person name="Kim J."/>
        </authorList>
    </citation>
    <scope>NUCLEOTIDE SEQUENCE [LARGE SCALE GENOMIC DNA]</scope>
    <source>
        <strain evidence="7 8">LPB0304</strain>
    </source>
</reference>
<evidence type="ECO:0000256" key="1">
    <source>
        <dbReference type="ARBA" id="ARBA00022617"/>
    </source>
</evidence>
<feature type="chain" id="PRO_5032793724" evidence="5">
    <location>
        <begin position="31"/>
        <end position="139"/>
    </location>
</feature>
<dbReference type="KEGG" id="mlir:LPB04_04565"/>
<name>A0A7L9U900_9BURK</name>
<sequence>MNRLTNKAVIAAACWTLAALPGLLSAPALAADNAPYKVAAGNKVDAQTLSGWKTWRAMACERCHGAAQEGMVGPSLVNSLKVLSKEEFKATVLKGRIEKGMPNFENSKMVSENIDNLYAYLKGRSDGAIEPGRLQEIGK</sequence>
<evidence type="ECO:0000259" key="6">
    <source>
        <dbReference type="PROSITE" id="PS51007"/>
    </source>
</evidence>
<dbReference type="GO" id="GO:0009055">
    <property type="term" value="F:electron transfer activity"/>
    <property type="evidence" value="ECO:0007669"/>
    <property type="project" value="InterPro"/>
</dbReference>
<evidence type="ECO:0000313" key="8">
    <source>
        <dbReference type="Proteomes" id="UP000593875"/>
    </source>
</evidence>
<dbReference type="GO" id="GO:0020037">
    <property type="term" value="F:heme binding"/>
    <property type="evidence" value="ECO:0007669"/>
    <property type="project" value="InterPro"/>
</dbReference>
<dbReference type="InterPro" id="IPR036909">
    <property type="entry name" value="Cyt_c-like_dom_sf"/>
</dbReference>
<evidence type="ECO:0000256" key="5">
    <source>
        <dbReference type="SAM" id="SignalP"/>
    </source>
</evidence>
<accession>A0A7L9U900</accession>
<gene>
    <name evidence="7" type="ORF">LPB04_04565</name>
</gene>
<dbReference type="SUPFAM" id="SSF46626">
    <property type="entry name" value="Cytochrome c"/>
    <property type="match status" value="1"/>
</dbReference>
<keyword evidence="5" id="KW-0732">Signal</keyword>